<dbReference type="EMBL" id="MSCH01000003">
    <property type="protein sequence ID" value="PQJ52427.1"/>
    <property type="molecule type" value="Genomic_DNA"/>
</dbReference>
<keyword evidence="2" id="KW-0732">Signal</keyword>
<dbReference type="OrthoDB" id="7028389at2"/>
<comment type="caution">
    <text evidence="4">The sequence shown here is derived from an EMBL/GenBank/DDBJ whole genome shotgun (WGS) entry which is preliminary data.</text>
</comment>
<evidence type="ECO:0000313" key="5">
    <source>
        <dbReference type="Proteomes" id="UP000239007"/>
    </source>
</evidence>
<sequence length="402" mass="42892">MNTYKVILGLSLLTALNVNAQSTAGKTLISKGKVTASANDVSRDLKRRSVIFDTDMITTGDNSKAQLRMTDGGMIALKQNTELQISDYHFSDENGKGSVVMELVKGGLRSVTGAIKAKNGGDYNLKTPTGSIGIRGTHYEVELIDGDMFLAVWDGAVDVTVDSDTGGNTVSFGEGENFSFGVVSAEGKVTELLEAPKNFNKGHSTNDSGEESEDQSNSEQTAENDSSDEDSSEAAAEDVGISDDAEVVANMLDDSFQQVEDDIASTANDAFSSIQSTSTEELLSERSGSFTYSNLESFQVNSSEGSVSNFSMEMDVNFDLATIPTGQLSFNDNDGEWFAAFSGIISADKLNLDVSFASHANNLADGDINASFFDGLDSIIGEFDLHEVRNPNIRADGSFLLK</sequence>
<feature type="domain" description="FecR protein" evidence="3">
    <location>
        <begin position="56"/>
        <end position="157"/>
    </location>
</feature>
<feature type="region of interest" description="Disordered" evidence="1">
    <location>
        <begin position="194"/>
        <end position="238"/>
    </location>
</feature>
<evidence type="ECO:0000313" key="4">
    <source>
        <dbReference type="EMBL" id="PQJ52427.1"/>
    </source>
</evidence>
<organism evidence="4 5">
    <name type="scientific">Psychrosphaera saromensis</name>
    <dbReference type="NCBI Taxonomy" id="716813"/>
    <lineage>
        <taxon>Bacteria</taxon>
        <taxon>Pseudomonadati</taxon>
        <taxon>Pseudomonadota</taxon>
        <taxon>Gammaproteobacteria</taxon>
        <taxon>Alteromonadales</taxon>
        <taxon>Pseudoalteromonadaceae</taxon>
        <taxon>Psychrosphaera</taxon>
    </lineage>
</organism>
<gene>
    <name evidence="4" type="ORF">BTO11_01340</name>
</gene>
<evidence type="ECO:0000256" key="1">
    <source>
        <dbReference type="SAM" id="MobiDB-lite"/>
    </source>
</evidence>
<reference evidence="4 5" key="1">
    <citation type="submission" date="2016-12" db="EMBL/GenBank/DDBJ databases">
        <title>Diversity of luminous bacteria.</title>
        <authorList>
            <person name="Yoshizawa S."/>
            <person name="Kogure K."/>
        </authorList>
    </citation>
    <scope>NUCLEOTIDE SEQUENCE [LARGE SCALE GENOMIC DNA]</scope>
    <source>
        <strain evidence="4 5">SA4-48</strain>
    </source>
</reference>
<accession>A0A2S7UR69</accession>
<dbReference type="Proteomes" id="UP000239007">
    <property type="component" value="Unassembled WGS sequence"/>
</dbReference>
<dbReference type="Pfam" id="PF04773">
    <property type="entry name" value="FecR"/>
    <property type="match status" value="1"/>
</dbReference>
<evidence type="ECO:0000256" key="2">
    <source>
        <dbReference type="SAM" id="SignalP"/>
    </source>
</evidence>
<dbReference type="Gene3D" id="2.60.120.1440">
    <property type="match status" value="1"/>
</dbReference>
<dbReference type="InterPro" id="IPR006860">
    <property type="entry name" value="FecR"/>
</dbReference>
<evidence type="ECO:0000259" key="3">
    <source>
        <dbReference type="Pfam" id="PF04773"/>
    </source>
</evidence>
<dbReference type="AlphaFoldDB" id="A0A2S7UR69"/>
<dbReference type="PANTHER" id="PTHR38731">
    <property type="entry name" value="LIPL45-RELATED LIPOPROTEIN-RELATED"/>
    <property type="match status" value="1"/>
</dbReference>
<name>A0A2S7UR69_9GAMM</name>
<feature type="compositionally biased region" description="Acidic residues" evidence="1">
    <location>
        <begin position="225"/>
        <end position="238"/>
    </location>
</feature>
<dbReference type="RefSeq" id="WP_105050888.1">
    <property type="nucleotide sequence ID" value="NZ_BMYG01000005.1"/>
</dbReference>
<proteinExistence type="predicted"/>
<feature type="signal peptide" evidence="2">
    <location>
        <begin position="1"/>
        <end position="20"/>
    </location>
</feature>
<keyword evidence="5" id="KW-1185">Reference proteome</keyword>
<feature type="chain" id="PRO_5015473132" description="FecR protein domain-containing protein" evidence="2">
    <location>
        <begin position="21"/>
        <end position="402"/>
    </location>
</feature>
<protein>
    <recommendedName>
        <fullName evidence="3">FecR protein domain-containing protein</fullName>
    </recommendedName>
</protein>